<gene>
    <name evidence="1" type="ORF">U9M48_002849</name>
</gene>
<dbReference type="EMBL" id="CP144745">
    <property type="protein sequence ID" value="WVZ51734.1"/>
    <property type="molecule type" value="Genomic_DNA"/>
</dbReference>
<accession>A0AAQ3PHT2</accession>
<evidence type="ECO:0000313" key="2">
    <source>
        <dbReference type="Proteomes" id="UP001341281"/>
    </source>
</evidence>
<protein>
    <submittedName>
        <fullName evidence="1">Uncharacterized protein</fullName>
    </submittedName>
</protein>
<evidence type="ECO:0000313" key="1">
    <source>
        <dbReference type="EMBL" id="WVZ51734.1"/>
    </source>
</evidence>
<dbReference type="Proteomes" id="UP001341281">
    <property type="component" value="Chromosome 01"/>
</dbReference>
<organism evidence="1 2">
    <name type="scientific">Paspalum notatum var. saurae</name>
    <dbReference type="NCBI Taxonomy" id="547442"/>
    <lineage>
        <taxon>Eukaryota</taxon>
        <taxon>Viridiplantae</taxon>
        <taxon>Streptophyta</taxon>
        <taxon>Embryophyta</taxon>
        <taxon>Tracheophyta</taxon>
        <taxon>Spermatophyta</taxon>
        <taxon>Magnoliopsida</taxon>
        <taxon>Liliopsida</taxon>
        <taxon>Poales</taxon>
        <taxon>Poaceae</taxon>
        <taxon>PACMAD clade</taxon>
        <taxon>Panicoideae</taxon>
        <taxon>Andropogonodae</taxon>
        <taxon>Paspaleae</taxon>
        <taxon>Paspalinae</taxon>
        <taxon>Paspalum</taxon>
    </lineage>
</organism>
<sequence length="135" mass="15464">MEARYLCGRIGNGGVSPPMDREATPMDWRSQVPPWCSNPSVWREGVRGRLWRLRLKTATQATQGLVSWATTRQDREDGPVRPRQRFPKVSWFLTSKPRVQRRIGLLATWRTSKDCVEAKKIKSSSWLSVPDISAV</sequence>
<proteinExistence type="predicted"/>
<dbReference type="AlphaFoldDB" id="A0AAQ3PHT2"/>
<keyword evidence="2" id="KW-1185">Reference proteome</keyword>
<reference evidence="1 2" key="1">
    <citation type="submission" date="2024-02" db="EMBL/GenBank/DDBJ databases">
        <title>High-quality chromosome-scale genome assembly of Pensacola bahiagrass (Paspalum notatum Flugge var. saurae).</title>
        <authorList>
            <person name="Vega J.M."/>
            <person name="Podio M."/>
            <person name="Orjuela J."/>
            <person name="Siena L.A."/>
            <person name="Pessino S.C."/>
            <person name="Combes M.C."/>
            <person name="Mariac C."/>
            <person name="Albertini E."/>
            <person name="Pupilli F."/>
            <person name="Ortiz J.P.A."/>
            <person name="Leblanc O."/>
        </authorList>
    </citation>
    <scope>NUCLEOTIDE SEQUENCE [LARGE SCALE GENOMIC DNA]</scope>
    <source>
        <strain evidence="1">R1</strain>
        <tissue evidence="1">Leaf</tissue>
    </source>
</reference>
<name>A0AAQ3PHT2_PASNO</name>